<keyword evidence="4 10" id="KW-0812">Transmembrane</keyword>
<evidence type="ECO:0000256" key="2">
    <source>
        <dbReference type="ARBA" id="ARBA00022475"/>
    </source>
</evidence>
<evidence type="ECO:0000256" key="9">
    <source>
        <dbReference type="ARBA" id="ARBA00023224"/>
    </source>
</evidence>
<evidence type="ECO:0000313" key="11">
    <source>
        <dbReference type="EMBL" id="KAK9498510.1"/>
    </source>
</evidence>
<comment type="subcellular location">
    <subcellularLocation>
        <location evidence="1 10">Cell membrane</location>
        <topology evidence="1 10">Multi-pass membrane protein</topology>
    </subcellularLocation>
</comment>
<keyword evidence="2" id="KW-1003">Cell membrane</keyword>
<accession>A0AAW1CQJ3</accession>
<evidence type="ECO:0000256" key="1">
    <source>
        <dbReference type="ARBA" id="ARBA00004651"/>
    </source>
</evidence>
<evidence type="ECO:0000256" key="5">
    <source>
        <dbReference type="ARBA" id="ARBA00022725"/>
    </source>
</evidence>
<keyword evidence="9 10" id="KW-0807">Transducer</keyword>
<keyword evidence="8 10" id="KW-0675">Receptor</keyword>
<dbReference type="PANTHER" id="PTHR21137:SF35">
    <property type="entry name" value="ODORANT RECEPTOR 19A-RELATED"/>
    <property type="match status" value="1"/>
</dbReference>
<dbReference type="PANTHER" id="PTHR21137">
    <property type="entry name" value="ODORANT RECEPTOR"/>
    <property type="match status" value="1"/>
</dbReference>
<keyword evidence="6 10" id="KW-1133">Transmembrane helix</keyword>
<dbReference type="EMBL" id="JAPXFL010000012">
    <property type="protein sequence ID" value="KAK9498510.1"/>
    <property type="molecule type" value="Genomic_DNA"/>
</dbReference>
<dbReference type="GO" id="GO:0007165">
    <property type="term" value="P:signal transduction"/>
    <property type="evidence" value="ECO:0007669"/>
    <property type="project" value="UniProtKB-KW"/>
</dbReference>
<comment type="similarity">
    <text evidence="10">Belongs to the insect chemoreceptor superfamily. Heteromeric odorant receptor channel (TC 1.A.69) family.</text>
</comment>
<evidence type="ECO:0000313" key="12">
    <source>
        <dbReference type="Proteomes" id="UP001461498"/>
    </source>
</evidence>
<dbReference type="GO" id="GO:0004984">
    <property type="term" value="F:olfactory receptor activity"/>
    <property type="evidence" value="ECO:0007669"/>
    <property type="project" value="InterPro"/>
</dbReference>
<feature type="transmembrane region" description="Helical" evidence="10">
    <location>
        <begin position="148"/>
        <end position="181"/>
    </location>
</feature>
<dbReference type="Proteomes" id="UP001461498">
    <property type="component" value="Unassembled WGS sequence"/>
</dbReference>
<evidence type="ECO:0000256" key="8">
    <source>
        <dbReference type="ARBA" id="ARBA00023170"/>
    </source>
</evidence>
<name>A0AAW1CQJ3_9HEMI</name>
<keyword evidence="7 10" id="KW-0472">Membrane</keyword>
<dbReference type="Pfam" id="PF02949">
    <property type="entry name" value="7tm_6"/>
    <property type="match status" value="1"/>
</dbReference>
<dbReference type="GO" id="GO:0005886">
    <property type="term" value="C:plasma membrane"/>
    <property type="evidence" value="ECO:0007669"/>
    <property type="project" value="UniProtKB-SubCell"/>
</dbReference>
<gene>
    <name evidence="11" type="ORF">O3M35_003127</name>
</gene>
<feature type="transmembrane region" description="Helical" evidence="10">
    <location>
        <begin position="286"/>
        <end position="304"/>
    </location>
</feature>
<evidence type="ECO:0000256" key="7">
    <source>
        <dbReference type="ARBA" id="ARBA00023136"/>
    </source>
</evidence>
<feature type="transmembrane region" description="Helical" evidence="10">
    <location>
        <begin position="35"/>
        <end position="54"/>
    </location>
</feature>
<keyword evidence="12" id="KW-1185">Reference proteome</keyword>
<keyword evidence="5 10" id="KW-0552">Olfaction</keyword>
<reference evidence="11 12" key="1">
    <citation type="submission" date="2022-12" db="EMBL/GenBank/DDBJ databases">
        <title>Chromosome-level genome assembly of true bugs.</title>
        <authorList>
            <person name="Ma L."/>
            <person name="Li H."/>
        </authorList>
    </citation>
    <scope>NUCLEOTIDE SEQUENCE [LARGE SCALE GENOMIC DNA]</scope>
    <source>
        <strain evidence="11">Lab_2022b</strain>
    </source>
</reference>
<sequence>MQYFIYYSLLGFFSFDFFYTAYLCIGDIALFSQSLHVGIVCIVGFTVSIVCTYYRKDLIYLHHGLMNGICYYESGEFYEELQTNMYKEKKRILIFWPLYYGSCAVVAIIVGPLVDSYYGNFTGQTVHPGVSLKLPISFWTPFDVDGNIFAFICMSAIEAIFAFIVAIMVAAGVVMCVAVMMRLCLHLELLIHSLETIDERTLELYNIKEGNTLLRNIDRQIYMKYYNECLVENIKHHQEILSLYYIFAKVVNLPIFVPFIAGAVLLAMAGVHVLSDDPRVGPKLTSASLVLGEMLNMLMLCFYGEKMKQMNEDLRVAIYSIKWYERDRCHKTVSIVQERTIVPMNIVCVYILEINMQTFASVSISTKTHLRKKNAF</sequence>
<comment type="caution">
    <text evidence="10">Lacks conserved residue(s) required for the propagation of feature annotation.</text>
</comment>
<evidence type="ECO:0000256" key="3">
    <source>
        <dbReference type="ARBA" id="ARBA00022606"/>
    </source>
</evidence>
<evidence type="ECO:0000256" key="4">
    <source>
        <dbReference type="ARBA" id="ARBA00022692"/>
    </source>
</evidence>
<feature type="transmembrane region" description="Helical" evidence="10">
    <location>
        <begin position="250"/>
        <end position="274"/>
    </location>
</feature>
<dbReference type="AlphaFoldDB" id="A0AAW1CQJ3"/>
<keyword evidence="3 10" id="KW-0716">Sensory transduction</keyword>
<comment type="caution">
    <text evidence="11">The sequence shown here is derived from an EMBL/GenBank/DDBJ whole genome shotgun (WGS) entry which is preliminary data.</text>
</comment>
<dbReference type="InterPro" id="IPR004117">
    <property type="entry name" value="7tm6_olfct_rcpt"/>
</dbReference>
<dbReference type="GO" id="GO:0005549">
    <property type="term" value="F:odorant binding"/>
    <property type="evidence" value="ECO:0007669"/>
    <property type="project" value="InterPro"/>
</dbReference>
<protein>
    <recommendedName>
        <fullName evidence="10">Odorant receptor</fullName>
    </recommendedName>
</protein>
<evidence type="ECO:0000256" key="6">
    <source>
        <dbReference type="ARBA" id="ARBA00022989"/>
    </source>
</evidence>
<feature type="transmembrane region" description="Helical" evidence="10">
    <location>
        <begin position="7"/>
        <end position="29"/>
    </location>
</feature>
<evidence type="ECO:0000256" key="10">
    <source>
        <dbReference type="RuleBase" id="RU351113"/>
    </source>
</evidence>
<feature type="transmembrane region" description="Helical" evidence="10">
    <location>
        <begin position="92"/>
        <end position="114"/>
    </location>
</feature>
<proteinExistence type="inferred from homology"/>
<organism evidence="11 12">
    <name type="scientific">Rhynocoris fuscipes</name>
    <dbReference type="NCBI Taxonomy" id="488301"/>
    <lineage>
        <taxon>Eukaryota</taxon>
        <taxon>Metazoa</taxon>
        <taxon>Ecdysozoa</taxon>
        <taxon>Arthropoda</taxon>
        <taxon>Hexapoda</taxon>
        <taxon>Insecta</taxon>
        <taxon>Pterygota</taxon>
        <taxon>Neoptera</taxon>
        <taxon>Paraneoptera</taxon>
        <taxon>Hemiptera</taxon>
        <taxon>Heteroptera</taxon>
        <taxon>Panheteroptera</taxon>
        <taxon>Cimicomorpha</taxon>
        <taxon>Reduviidae</taxon>
        <taxon>Harpactorinae</taxon>
        <taxon>Harpactorini</taxon>
        <taxon>Rhynocoris</taxon>
    </lineage>
</organism>